<evidence type="ECO:0000313" key="2">
    <source>
        <dbReference type="Proteomes" id="UP000293154"/>
    </source>
</evidence>
<dbReference type="InterPro" id="IPR045604">
    <property type="entry name" value="DUF6453"/>
</dbReference>
<dbReference type="EMBL" id="CP034752">
    <property type="protein sequence ID" value="QBH97148.1"/>
    <property type="molecule type" value="Genomic_DNA"/>
</dbReference>
<gene>
    <name evidence="1" type="ORF">EKN56_12550</name>
</gene>
<dbReference type="Proteomes" id="UP000293154">
    <property type="component" value="Chromosome"/>
</dbReference>
<dbReference type="AlphaFoldDB" id="A0A411WLV0"/>
<reference evidence="1 2" key="1">
    <citation type="submission" date="2019-03" db="EMBL/GenBank/DDBJ databases">
        <title>Pragia sp. nov. isolated from the gut tract of Carduelis flavirostris.</title>
        <authorList>
            <person name="Ge Y."/>
        </authorList>
    </citation>
    <scope>NUCLEOTIDE SEQUENCE [LARGE SCALE GENOMIC DNA]</scope>
    <source>
        <strain evidence="1 2">CF-458</strain>
    </source>
</reference>
<dbReference type="OrthoDB" id="6609466at2"/>
<proteinExistence type="predicted"/>
<evidence type="ECO:0000313" key="1">
    <source>
        <dbReference type="EMBL" id="QBH97148.1"/>
    </source>
</evidence>
<dbReference type="RefSeq" id="WP_130592086.1">
    <property type="nucleotide sequence ID" value="NZ_CP034752.1"/>
</dbReference>
<dbReference type="KEGG" id="prag:EKN56_12550"/>
<sequence>MAEYGFLMNQGEGKSINMTSGARAASFLGTKKDEYPNWQDWNNCYFTDYVSGTKMYVIPIITGNGNNVPGLAYKVPAYVTHFNISGSKVTPNFAGDSSVKDMAIAAMQIYPAGNTGSYGLMLRDATDYSAITNSGMAGVVTYSARVLINGTWYLPANIPGRGNGVIFANFTNPNVSLAPTSDLTGVIATDFNGNSATVETYIIYVSSGFSLTIPQYGFAIYNALGQATFTSAHRPLLLRGEVTIPTPNGMQWLGAPAGVQQMMVPVCSPGMNLVIRNTNNYFMYRTGITMNGNQCAVGNNQLLTNFTYTGGIYQGWRVTSTTLPILDATDYF</sequence>
<name>A0A411WLV0_9GAMM</name>
<keyword evidence="2" id="KW-1185">Reference proteome</keyword>
<accession>A0A411WLV0</accession>
<dbReference type="Pfam" id="PF20051">
    <property type="entry name" value="DUF6453"/>
    <property type="match status" value="1"/>
</dbReference>
<organism evidence="1 2">
    <name type="scientific">Limnobaculum zhutongyuii</name>
    <dbReference type="NCBI Taxonomy" id="2498113"/>
    <lineage>
        <taxon>Bacteria</taxon>
        <taxon>Pseudomonadati</taxon>
        <taxon>Pseudomonadota</taxon>
        <taxon>Gammaproteobacteria</taxon>
        <taxon>Enterobacterales</taxon>
        <taxon>Budviciaceae</taxon>
        <taxon>Limnobaculum</taxon>
    </lineage>
</organism>
<protein>
    <submittedName>
        <fullName evidence="1">Uncharacterized protein</fullName>
    </submittedName>
</protein>